<comment type="caution">
    <text evidence="3">The sequence shown here is derived from an EMBL/GenBank/DDBJ whole genome shotgun (WGS) entry which is preliminary data.</text>
</comment>
<organism evidence="3 4">
    <name type="scientific">Lactiplantibacillus dongliensis</name>
    <dbReference type="NCBI Taxonomy" id="2559919"/>
    <lineage>
        <taxon>Bacteria</taxon>
        <taxon>Bacillati</taxon>
        <taxon>Bacillota</taxon>
        <taxon>Bacilli</taxon>
        <taxon>Lactobacillales</taxon>
        <taxon>Lactobacillaceae</taxon>
        <taxon>Lactiplantibacillus</taxon>
    </lineage>
</organism>
<dbReference type="Proteomes" id="UP001596253">
    <property type="component" value="Unassembled WGS sequence"/>
</dbReference>
<dbReference type="PANTHER" id="PTHR48081:SF6">
    <property type="entry name" value="PEPTIDASE S9 PROLYL OLIGOPEPTIDASE CATALYTIC DOMAIN-CONTAINING PROTEIN"/>
    <property type="match status" value="1"/>
</dbReference>
<feature type="domain" description="BD-FAE-like" evidence="2">
    <location>
        <begin position="29"/>
        <end position="122"/>
    </location>
</feature>
<dbReference type="InterPro" id="IPR050300">
    <property type="entry name" value="GDXG_lipolytic_enzyme"/>
</dbReference>
<proteinExistence type="predicted"/>
<dbReference type="RefSeq" id="WP_137640459.1">
    <property type="nucleotide sequence ID" value="NZ_BJDK01000020.1"/>
</dbReference>
<dbReference type="EMBL" id="JBHSSD010000060">
    <property type="protein sequence ID" value="MFC6165830.1"/>
    <property type="molecule type" value="Genomic_DNA"/>
</dbReference>
<gene>
    <name evidence="3" type="ORF">ACFP3T_14260</name>
</gene>
<dbReference type="SUPFAM" id="SSF53474">
    <property type="entry name" value="alpha/beta-Hydrolases"/>
    <property type="match status" value="1"/>
</dbReference>
<dbReference type="Gene3D" id="3.40.50.1820">
    <property type="entry name" value="alpha/beta hydrolase"/>
    <property type="match status" value="1"/>
</dbReference>
<evidence type="ECO:0000259" key="2">
    <source>
        <dbReference type="Pfam" id="PF20434"/>
    </source>
</evidence>
<sequence>MQVIQQKLAAPHVELVGLLRDPDQNAHLTKLPAIIIVPGGSYTHIPREQAESLALAFAGHGYQAFYLRYSFIDEHTPLGLNPVWDLGRAVQQLHQHAEAWQLDPDQITAAGFSVGGHIVALYNDYWHTQVAEKLSVPVADLKLANTILGYPVISPLLGFPKDAATLAKWTPEPQQLAAEQHVNADNRPTFIWGTADDPIVPAQNALAYASALATANITYELHLFQHGPHGLALANSQTAWKPDANQPHAAHWLTLALEWLTAQRENQFA</sequence>
<keyword evidence="4" id="KW-1185">Reference proteome</keyword>
<dbReference type="PANTHER" id="PTHR48081">
    <property type="entry name" value="AB HYDROLASE SUPERFAMILY PROTEIN C4A8.06C"/>
    <property type="match status" value="1"/>
</dbReference>
<reference evidence="4" key="1">
    <citation type="journal article" date="2019" name="Int. J. Syst. Evol. Microbiol.">
        <title>The Global Catalogue of Microorganisms (GCM) 10K type strain sequencing project: providing services to taxonomists for standard genome sequencing and annotation.</title>
        <authorList>
            <consortium name="The Broad Institute Genomics Platform"/>
            <consortium name="The Broad Institute Genome Sequencing Center for Infectious Disease"/>
            <person name="Wu L."/>
            <person name="Ma J."/>
        </authorList>
    </citation>
    <scope>NUCLEOTIDE SEQUENCE [LARGE SCALE GENOMIC DNA]</scope>
    <source>
        <strain evidence="4">CCM 8932</strain>
    </source>
</reference>
<dbReference type="InterPro" id="IPR049492">
    <property type="entry name" value="BD-FAE-like_dom"/>
</dbReference>
<dbReference type="GO" id="GO:0016787">
    <property type="term" value="F:hydrolase activity"/>
    <property type="evidence" value="ECO:0007669"/>
    <property type="project" value="UniProtKB-KW"/>
</dbReference>
<evidence type="ECO:0000256" key="1">
    <source>
        <dbReference type="ARBA" id="ARBA00022801"/>
    </source>
</evidence>
<protein>
    <submittedName>
        <fullName evidence="3">Alpha/beta hydrolase</fullName>
    </submittedName>
</protein>
<keyword evidence="1 3" id="KW-0378">Hydrolase</keyword>
<dbReference type="Pfam" id="PF20434">
    <property type="entry name" value="BD-FAE"/>
    <property type="match status" value="1"/>
</dbReference>
<accession>A0ABW1R8P4</accession>
<evidence type="ECO:0000313" key="4">
    <source>
        <dbReference type="Proteomes" id="UP001596253"/>
    </source>
</evidence>
<evidence type="ECO:0000313" key="3">
    <source>
        <dbReference type="EMBL" id="MFC6165830.1"/>
    </source>
</evidence>
<name>A0ABW1R8P4_9LACO</name>
<dbReference type="InterPro" id="IPR029058">
    <property type="entry name" value="AB_hydrolase_fold"/>
</dbReference>